<evidence type="ECO:0000313" key="2">
    <source>
        <dbReference type="EMBL" id="KAG2563166.1"/>
    </source>
</evidence>
<dbReference type="Proteomes" id="UP000823388">
    <property type="component" value="Chromosome 8K"/>
</dbReference>
<evidence type="ECO:0000313" key="3">
    <source>
        <dbReference type="Proteomes" id="UP000823388"/>
    </source>
</evidence>
<organism evidence="2 3">
    <name type="scientific">Panicum virgatum</name>
    <name type="common">Blackwell switchgrass</name>
    <dbReference type="NCBI Taxonomy" id="38727"/>
    <lineage>
        <taxon>Eukaryota</taxon>
        <taxon>Viridiplantae</taxon>
        <taxon>Streptophyta</taxon>
        <taxon>Embryophyta</taxon>
        <taxon>Tracheophyta</taxon>
        <taxon>Spermatophyta</taxon>
        <taxon>Magnoliopsida</taxon>
        <taxon>Liliopsida</taxon>
        <taxon>Poales</taxon>
        <taxon>Poaceae</taxon>
        <taxon>PACMAD clade</taxon>
        <taxon>Panicoideae</taxon>
        <taxon>Panicodae</taxon>
        <taxon>Paniceae</taxon>
        <taxon>Panicinae</taxon>
        <taxon>Panicum</taxon>
        <taxon>Panicum sect. Hiantes</taxon>
    </lineage>
</organism>
<evidence type="ECO:0000256" key="1">
    <source>
        <dbReference type="SAM" id="MobiDB-lite"/>
    </source>
</evidence>
<proteinExistence type="predicted"/>
<gene>
    <name evidence="2" type="ORF">PVAP13_8KG291002</name>
</gene>
<feature type="region of interest" description="Disordered" evidence="1">
    <location>
        <begin position="41"/>
        <end position="108"/>
    </location>
</feature>
<dbReference type="EMBL" id="CM029051">
    <property type="protein sequence ID" value="KAG2563166.1"/>
    <property type="molecule type" value="Genomic_DNA"/>
</dbReference>
<name>A0A8T0PW54_PANVG</name>
<sequence>MCAAPAPCPRRGALQCAVGATECSAVVVQVLRRSTSGATLGRCGRRRRARPFGQRWSRGASSTAPAMTTMDAACRPTPVATKRKDKKSSAQFKETKHGEREEGLRNRS</sequence>
<keyword evidence="3" id="KW-1185">Reference proteome</keyword>
<reference evidence="2 3" key="1">
    <citation type="submission" date="2020-05" db="EMBL/GenBank/DDBJ databases">
        <title>WGS assembly of Panicum virgatum.</title>
        <authorList>
            <person name="Lovell J.T."/>
            <person name="Jenkins J."/>
            <person name="Shu S."/>
            <person name="Juenger T.E."/>
            <person name="Schmutz J."/>
        </authorList>
    </citation>
    <scope>NUCLEOTIDE SEQUENCE [LARGE SCALE GENOMIC DNA]</scope>
    <source>
        <strain evidence="3">cv. AP13</strain>
    </source>
</reference>
<accession>A0A8T0PW54</accession>
<protein>
    <submittedName>
        <fullName evidence="2">Uncharacterized protein</fullName>
    </submittedName>
</protein>
<dbReference type="AlphaFoldDB" id="A0A8T0PW54"/>
<comment type="caution">
    <text evidence="2">The sequence shown here is derived from an EMBL/GenBank/DDBJ whole genome shotgun (WGS) entry which is preliminary data.</text>
</comment>
<feature type="compositionally biased region" description="Basic and acidic residues" evidence="1">
    <location>
        <begin position="93"/>
        <end position="108"/>
    </location>
</feature>